<proteinExistence type="inferred from homology"/>
<dbReference type="AlphaFoldDB" id="A0A6L2KQE8"/>
<keyword evidence="1" id="KW-0964">Secreted</keyword>
<keyword evidence="1" id="KW-0052">Apoplast</keyword>
<evidence type="ECO:0000256" key="1">
    <source>
        <dbReference type="RuleBase" id="RU363099"/>
    </source>
</evidence>
<name>A0A6L2KQE8_TANCI</name>
<evidence type="ECO:0000313" key="2">
    <source>
        <dbReference type="EMBL" id="GEU50927.1"/>
    </source>
</evidence>
<protein>
    <recommendedName>
        <fullName evidence="1">Dirigent protein</fullName>
    </recommendedName>
</protein>
<accession>A0A6L2KQE8</accession>
<organism evidence="2">
    <name type="scientific">Tanacetum cinerariifolium</name>
    <name type="common">Dalmatian daisy</name>
    <name type="synonym">Chrysanthemum cinerariifolium</name>
    <dbReference type="NCBI Taxonomy" id="118510"/>
    <lineage>
        <taxon>Eukaryota</taxon>
        <taxon>Viridiplantae</taxon>
        <taxon>Streptophyta</taxon>
        <taxon>Embryophyta</taxon>
        <taxon>Tracheophyta</taxon>
        <taxon>Spermatophyta</taxon>
        <taxon>Magnoliopsida</taxon>
        <taxon>eudicotyledons</taxon>
        <taxon>Gunneridae</taxon>
        <taxon>Pentapetalae</taxon>
        <taxon>asterids</taxon>
        <taxon>campanulids</taxon>
        <taxon>Asterales</taxon>
        <taxon>Asteraceae</taxon>
        <taxon>Asteroideae</taxon>
        <taxon>Anthemideae</taxon>
        <taxon>Anthemidinae</taxon>
        <taxon>Tanacetum</taxon>
    </lineage>
</organism>
<dbReference type="EMBL" id="BKCJ010002788">
    <property type="protein sequence ID" value="GEU50927.1"/>
    <property type="molecule type" value="Genomic_DNA"/>
</dbReference>
<dbReference type="GO" id="GO:0048046">
    <property type="term" value="C:apoplast"/>
    <property type="evidence" value="ECO:0007669"/>
    <property type="project" value="UniProtKB-SubCell"/>
</dbReference>
<gene>
    <name evidence="2" type="ORF">Tci_022905</name>
</gene>
<comment type="subcellular location">
    <subcellularLocation>
        <location evidence="1">Secreted</location>
        <location evidence="1">Extracellular space</location>
        <location evidence="1">Apoplast</location>
    </subcellularLocation>
</comment>
<dbReference type="Pfam" id="PF03018">
    <property type="entry name" value="Dirigent"/>
    <property type="match status" value="1"/>
</dbReference>
<comment type="function">
    <text evidence="1">Dirigent proteins impart stereoselectivity on the phenoxy radical-coupling reaction, yielding optically active lignans from two molecules of coniferyl alcohol in the biosynthesis of lignans, flavonolignans, and alkaloids and thus plays a central role in plant secondary metabolism.</text>
</comment>
<comment type="subunit">
    <text evidence="1">Homodimer.</text>
</comment>
<dbReference type="PANTHER" id="PTHR21495">
    <property type="entry name" value="NUCLEOPORIN-RELATED"/>
    <property type="match status" value="1"/>
</dbReference>
<reference evidence="2" key="1">
    <citation type="journal article" date="2019" name="Sci. Rep.">
        <title>Draft genome of Tanacetum cinerariifolium, the natural source of mosquito coil.</title>
        <authorList>
            <person name="Yamashiro T."/>
            <person name="Shiraishi A."/>
            <person name="Satake H."/>
            <person name="Nakayama K."/>
        </authorList>
    </citation>
    <scope>NUCLEOTIDE SEQUENCE</scope>
</reference>
<comment type="caution">
    <text evidence="2">The sequence shown here is derived from an EMBL/GenBank/DDBJ whole genome shotgun (WGS) entry which is preliminary data.</text>
</comment>
<dbReference type="InterPro" id="IPR004265">
    <property type="entry name" value="Dirigent"/>
</dbReference>
<comment type="similarity">
    <text evidence="1">Belongs to the plant dirigent protein family.</text>
</comment>
<sequence>MTAMIDDPLTIDTKAGSTVVGRAQGLYALASQHDSTLLMVMNFAFTYGKYNGSEISVMGRNRVLDAVREMEEVGSLGLHVAMHWRIRVSDLFIPVLSEEKQSLSDVFV</sequence>